<evidence type="ECO:0000313" key="3">
    <source>
        <dbReference type="Proteomes" id="UP000639772"/>
    </source>
</evidence>
<feature type="region of interest" description="Disordered" evidence="1">
    <location>
        <begin position="1"/>
        <end position="42"/>
    </location>
</feature>
<feature type="compositionally biased region" description="Low complexity" evidence="1">
    <location>
        <begin position="24"/>
        <end position="42"/>
    </location>
</feature>
<evidence type="ECO:0000256" key="1">
    <source>
        <dbReference type="SAM" id="MobiDB-lite"/>
    </source>
</evidence>
<feature type="compositionally biased region" description="Basic and acidic residues" evidence="1">
    <location>
        <begin position="1"/>
        <end position="23"/>
    </location>
</feature>
<sequence length="135" mass="14337">MITQQHDCDKKGSSPKSNAKEKALSLLALPASPTTPPLSSKPFSLSCPFLTLSSSSPFFLTPVKATRGKPASDNDERSLQSSQTEAFSSRILPPSTPAKPDGRMIATPDDGIARISVRVSARKVPTRGREQESGA</sequence>
<dbReference type="Proteomes" id="UP000639772">
    <property type="component" value="Unassembled WGS sequence"/>
</dbReference>
<reference evidence="2 3" key="1">
    <citation type="journal article" date="2020" name="Nat. Food">
        <title>A phased Vanilla planifolia genome enables genetic improvement of flavour and production.</title>
        <authorList>
            <person name="Hasing T."/>
            <person name="Tang H."/>
            <person name="Brym M."/>
            <person name="Khazi F."/>
            <person name="Huang T."/>
            <person name="Chambers A.H."/>
        </authorList>
    </citation>
    <scope>NUCLEOTIDE SEQUENCE [LARGE SCALE GENOMIC DNA]</scope>
    <source>
        <tissue evidence="2">Leaf</tissue>
    </source>
</reference>
<feature type="region of interest" description="Disordered" evidence="1">
    <location>
        <begin position="65"/>
        <end position="111"/>
    </location>
</feature>
<evidence type="ECO:0000313" key="2">
    <source>
        <dbReference type="EMBL" id="KAG0483380.1"/>
    </source>
</evidence>
<dbReference type="AlphaFoldDB" id="A0A835R0V6"/>
<organism evidence="2 3">
    <name type="scientific">Vanilla planifolia</name>
    <name type="common">Vanilla</name>
    <dbReference type="NCBI Taxonomy" id="51239"/>
    <lineage>
        <taxon>Eukaryota</taxon>
        <taxon>Viridiplantae</taxon>
        <taxon>Streptophyta</taxon>
        <taxon>Embryophyta</taxon>
        <taxon>Tracheophyta</taxon>
        <taxon>Spermatophyta</taxon>
        <taxon>Magnoliopsida</taxon>
        <taxon>Liliopsida</taxon>
        <taxon>Asparagales</taxon>
        <taxon>Orchidaceae</taxon>
        <taxon>Vanilloideae</taxon>
        <taxon>Vanilleae</taxon>
        <taxon>Vanilla</taxon>
    </lineage>
</organism>
<dbReference type="EMBL" id="JADCNM010000005">
    <property type="protein sequence ID" value="KAG0483380.1"/>
    <property type="molecule type" value="Genomic_DNA"/>
</dbReference>
<proteinExistence type="predicted"/>
<gene>
    <name evidence="2" type="ORF">HPP92_011464</name>
</gene>
<name>A0A835R0V6_VANPL</name>
<comment type="caution">
    <text evidence="2">The sequence shown here is derived from an EMBL/GenBank/DDBJ whole genome shotgun (WGS) entry which is preliminary data.</text>
</comment>
<accession>A0A835R0V6</accession>
<protein>
    <submittedName>
        <fullName evidence="2">Uncharacterized protein</fullName>
    </submittedName>
</protein>